<protein>
    <submittedName>
        <fullName evidence="1">Uncharacterized protein</fullName>
    </submittedName>
</protein>
<accession>A0A0K2TMS6</accession>
<dbReference type="EMBL" id="HACA01010047">
    <property type="protein sequence ID" value="CDW27408.1"/>
    <property type="molecule type" value="Transcribed_RNA"/>
</dbReference>
<name>A0A0K2TMS6_LEPSM</name>
<evidence type="ECO:0000313" key="1">
    <source>
        <dbReference type="EMBL" id="CDW27408.1"/>
    </source>
</evidence>
<sequence>MLTYVNNDVNLAFPLPTIVF</sequence>
<organism evidence="1">
    <name type="scientific">Lepeophtheirus salmonis</name>
    <name type="common">Salmon louse</name>
    <name type="synonym">Caligus salmonis</name>
    <dbReference type="NCBI Taxonomy" id="72036"/>
    <lineage>
        <taxon>Eukaryota</taxon>
        <taxon>Metazoa</taxon>
        <taxon>Ecdysozoa</taxon>
        <taxon>Arthropoda</taxon>
        <taxon>Crustacea</taxon>
        <taxon>Multicrustacea</taxon>
        <taxon>Hexanauplia</taxon>
        <taxon>Copepoda</taxon>
        <taxon>Siphonostomatoida</taxon>
        <taxon>Caligidae</taxon>
        <taxon>Lepeophtheirus</taxon>
    </lineage>
</organism>
<proteinExistence type="predicted"/>
<dbReference type="AlphaFoldDB" id="A0A0K2TMS6"/>
<reference evidence="1" key="1">
    <citation type="submission" date="2014-05" db="EMBL/GenBank/DDBJ databases">
        <authorList>
            <person name="Chronopoulou M."/>
        </authorList>
    </citation>
    <scope>NUCLEOTIDE SEQUENCE</scope>
    <source>
        <tissue evidence="1">Whole organism</tissue>
    </source>
</reference>